<dbReference type="InterPro" id="IPR000198">
    <property type="entry name" value="RhoGAP_dom"/>
</dbReference>
<dbReference type="EMBL" id="JAUNZN010000037">
    <property type="protein sequence ID" value="KAK4806585.1"/>
    <property type="molecule type" value="Genomic_DNA"/>
</dbReference>
<evidence type="ECO:0000313" key="2">
    <source>
        <dbReference type="EMBL" id="KAK4806585.1"/>
    </source>
</evidence>
<comment type="caution">
    <text evidence="2">The sequence shown here is derived from an EMBL/GenBank/DDBJ whole genome shotgun (WGS) entry which is preliminary data.</text>
</comment>
<dbReference type="SUPFAM" id="SSF48350">
    <property type="entry name" value="GTPase activation domain, GAP"/>
    <property type="match status" value="1"/>
</dbReference>
<gene>
    <name evidence="2" type="ORF">QYF61_013840</name>
</gene>
<dbReference type="GO" id="GO:0005096">
    <property type="term" value="F:GTPase activator activity"/>
    <property type="evidence" value="ECO:0007669"/>
    <property type="project" value="TreeGrafter"/>
</dbReference>
<dbReference type="GO" id="GO:0007165">
    <property type="term" value="P:signal transduction"/>
    <property type="evidence" value="ECO:0007669"/>
    <property type="project" value="InterPro"/>
</dbReference>
<proteinExistence type="predicted"/>
<dbReference type="Proteomes" id="UP001333110">
    <property type="component" value="Unassembled WGS sequence"/>
</dbReference>
<keyword evidence="3" id="KW-1185">Reference proteome</keyword>
<dbReference type="PROSITE" id="PS50238">
    <property type="entry name" value="RHOGAP"/>
    <property type="match status" value="1"/>
</dbReference>
<dbReference type="Pfam" id="PF00620">
    <property type="entry name" value="RhoGAP"/>
    <property type="match status" value="2"/>
</dbReference>
<accession>A0AAN7RKK5</accession>
<protein>
    <recommendedName>
        <fullName evidence="1">Rho-GAP domain-containing protein</fullName>
    </recommendedName>
</protein>
<dbReference type="PANTHER" id="PTHR23179:SF26">
    <property type="entry name" value="T-CELL ACTIVATION RHO GTPASE-ACTIVATING PROTEIN"/>
    <property type="match status" value="1"/>
</dbReference>
<dbReference type="Gene3D" id="1.10.555.10">
    <property type="entry name" value="Rho GTPase activation protein"/>
    <property type="match status" value="1"/>
</dbReference>
<dbReference type="AlphaFoldDB" id="A0AAN7RKK5"/>
<name>A0AAN7RKK5_MYCAM</name>
<dbReference type="Pfam" id="PF22286">
    <property type="entry name" value="RHG20_PH"/>
    <property type="match status" value="1"/>
</dbReference>
<dbReference type="PANTHER" id="PTHR23179">
    <property type="entry name" value="T-CELL ACTIVATION RHO GTPASE ACTIVATING PROTEIN-RELATED"/>
    <property type="match status" value="1"/>
</dbReference>
<dbReference type="InterPro" id="IPR047887">
    <property type="entry name" value="ARHGAP20_PH"/>
</dbReference>
<dbReference type="SMART" id="SM00324">
    <property type="entry name" value="RhoGAP"/>
    <property type="match status" value="1"/>
</dbReference>
<sequence>MVEDFRTIETKFRTIEYNAEAMPVLHAGLDSYRLERMAPPNTTTTPPQFPLGSERWSVGANSHQCRRDGAVLARSGTGRRQGLAEQRCPGTSTSTPLPILAVAGWAVSLVHGEGPPVPGGMGQANCCCGSREALADAEPVLSADVRLTRGRKRSERRLLLLPEELVVAKLQRGTALRPQLRLALDQLWVLSGGKEAAGEEGEEEEEEGGGKDRTSLILAWPTGSCLATFGRREQEEEEEGAALALGSVADPGRCRGTKAGRELLAVLHQEGPSTEGIFRRAASGTSLRELREALDHGADIDLGSQPALLLAIILKDFLRSIPAKLLVTHLYEDWMTALGRTSKQEKVEELKAHWLPPALCKPGGWLWATSALLVLCSCSLRVADKLPAANLLLLKRLLSLLQHIGHNASTSRMSCSNLAICVGPNLLSPANEDLLPLEAMLEVTQKVNVLVEFLIENCCELFGEEMAGLSSASAEESPAPMGRCTDLSTEEQSGPAVKADTEHHAKAVLDAPPGLLGVLKEAGGDKVVMSETGEVPIHFLWLNRCEFWAPTLDDQNKMTFCVF</sequence>
<feature type="domain" description="Rho-GAP" evidence="1">
    <location>
        <begin position="243"/>
        <end position="462"/>
    </location>
</feature>
<evidence type="ECO:0000313" key="3">
    <source>
        <dbReference type="Proteomes" id="UP001333110"/>
    </source>
</evidence>
<reference evidence="2 3" key="1">
    <citation type="journal article" date="2023" name="J. Hered.">
        <title>Chromosome-level genome of the wood stork (Mycteria americana) provides insight into avian chromosome evolution.</title>
        <authorList>
            <person name="Flamio R. Jr."/>
            <person name="Ramstad K.M."/>
        </authorList>
    </citation>
    <scope>NUCLEOTIDE SEQUENCE [LARGE SCALE GENOMIC DNA]</scope>
    <source>
        <strain evidence="2">JAX WOST 10</strain>
    </source>
</reference>
<dbReference type="InterPro" id="IPR008936">
    <property type="entry name" value="Rho_GTPase_activation_prot"/>
</dbReference>
<organism evidence="2 3">
    <name type="scientific">Mycteria americana</name>
    <name type="common">Wood stork</name>
    <dbReference type="NCBI Taxonomy" id="33587"/>
    <lineage>
        <taxon>Eukaryota</taxon>
        <taxon>Metazoa</taxon>
        <taxon>Chordata</taxon>
        <taxon>Craniata</taxon>
        <taxon>Vertebrata</taxon>
        <taxon>Euteleostomi</taxon>
        <taxon>Archelosauria</taxon>
        <taxon>Archosauria</taxon>
        <taxon>Dinosauria</taxon>
        <taxon>Saurischia</taxon>
        <taxon>Theropoda</taxon>
        <taxon>Coelurosauria</taxon>
        <taxon>Aves</taxon>
        <taxon>Neognathae</taxon>
        <taxon>Neoaves</taxon>
        <taxon>Aequornithes</taxon>
        <taxon>Ciconiiformes</taxon>
        <taxon>Ciconiidae</taxon>
        <taxon>Mycteria</taxon>
    </lineage>
</organism>
<evidence type="ECO:0000259" key="1">
    <source>
        <dbReference type="PROSITE" id="PS50238"/>
    </source>
</evidence>